<proteinExistence type="predicted"/>
<sequence>MYVGFPGSTQGTEIHSVEWWSFTSSLDSSISPNSSSSPWSLPPPTVVFMSPSSAKSPPPSLAPTGSNSASSTSYKESKSSSCHN</sequence>
<evidence type="ECO:0000313" key="2">
    <source>
        <dbReference type="EMBL" id="EXC16941.1"/>
    </source>
</evidence>
<dbReference type="EMBL" id="KE345804">
    <property type="protein sequence ID" value="EXC16941.1"/>
    <property type="molecule type" value="Genomic_DNA"/>
</dbReference>
<name>W9RXR4_9ROSA</name>
<organism evidence="2 3">
    <name type="scientific">Morus notabilis</name>
    <dbReference type="NCBI Taxonomy" id="981085"/>
    <lineage>
        <taxon>Eukaryota</taxon>
        <taxon>Viridiplantae</taxon>
        <taxon>Streptophyta</taxon>
        <taxon>Embryophyta</taxon>
        <taxon>Tracheophyta</taxon>
        <taxon>Spermatophyta</taxon>
        <taxon>Magnoliopsida</taxon>
        <taxon>eudicotyledons</taxon>
        <taxon>Gunneridae</taxon>
        <taxon>Pentapetalae</taxon>
        <taxon>rosids</taxon>
        <taxon>fabids</taxon>
        <taxon>Rosales</taxon>
        <taxon>Moraceae</taxon>
        <taxon>Moreae</taxon>
        <taxon>Morus</taxon>
    </lineage>
</organism>
<keyword evidence="3" id="KW-1185">Reference proteome</keyword>
<dbReference type="Gene3D" id="2.60.120.200">
    <property type="match status" value="1"/>
</dbReference>
<feature type="region of interest" description="Disordered" evidence="1">
    <location>
        <begin position="47"/>
        <end position="84"/>
    </location>
</feature>
<protein>
    <submittedName>
        <fullName evidence="2">Uncharacterized protein</fullName>
    </submittedName>
</protein>
<accession>W9RXR4</accession>
<evidence type="ECO:0000313" key="3">
    <source>
        <dbReference type="Proteomes" id="UP000030645"/>
    </source>
</evidence>
<dbReference type="Proteomes" id="UP000030645">
    <property type="component" value="Unassembled WGS sequence"/>
</dbReference>
<dbReference type="AlphaFoldDB" id="W9RXR4"/>
<evidence type="ECO:0000256" key="1">
    <source>
        <dbReference type="SAM" id="MobiDB-lite"/>
    </source>
</evidence>
<dbReference type="STRING" id="981085.W9RXR4"/>
<reference evidence="3" key="1">
    <citation type="submission" date="2013-01" db="EMBL/GenBank/DDBJ databases">
        <title>Draft Genome Sequence of a Mulberry Tree, Morus notabilis C.K. Schneid.</title>
        <authorList>
            <person name="He N."/>
            <person name="Zhao S."/>
        </authorList>
    </citation>
    <scope>NUCLEOTIDE SEQUENCE</scope>
</reference>
<gene>
    <name evidence="2" type="ORF">L484_021596</name>
</gene>
<feature type="compositionally biased region" description="Low complexity" evidence="1">
    <location>
        <begin position="62"/>
        <end position="84"/>
    </location>
</feature>